<feature type="region of interest" description="Disordered" evidence="1">
    <location>
        <begin position="1"/>
        <end position="42"/>
    </location>
</feature>
<feature type="non-terminal residue" evidence="2">
    <location>
        <position position="1"/>
    </location>
</feature>
<feature type="compositionally biased region" description="Low complexity" evidence="1">
    <location>
        <begin position="123"/>
        <end position="138"/>
    </location>
</feature>
<feature type="non-terminal residue" evidence="2">
    <location>
        <position position="308"/>
    </location>
</feature>
<dbReference type="EC" id="3.5.3.11" evidence="2"/>
<evidence type="ECO:0000256" key="1">
    <source>
        <dbReference type="SAM" id="MobiDB-lite"/>
    </source>
</evidence>
<name>A0A6J4KED2_9BACT</name>
<reference evidence="2" key="1">
    <citation type="submission" date="2020-02" db="EMBL/GenBank/DDBJ databases">
        <authorList>
            <person name="Meier V. D."/>
        </authorList>
    </citation>
    <scope>NUCLEOTIDE SEQUENCE</scope>
    <source>
        <strain evidence="2">AVDCRST_MAG68</strain>
    </source>
</reference>
<feature type="compositionally biased region" description="Basic and acidic residues" evidence="1">
    <location>
        <begin position="208"/>
        <end position="220"/>
    </location>
</feature>
<evidence type="ECO:0000313" key="2">
    <source>
        <dbReference type="EMBL" id="CAA9303644.1"/>
    </source>
</evidence>
<dbReference type="EMBL" id="CADCTW010000039">
    <property type="protein sequence ID" value="CAA9303644.1"/>
    <property type="molecule type" value="Genomic_DNA"/>
</dbReference>
<dbReference type="AlphaFoldDB" id="A0A6J4KED2"/>
<proteinExistence type="predicted"/>
<keyword evidence="2" id="KW-0378">Hydrolase</keyword>
<feature type="compositionally biased region" description="Basic residues" evidence="1">
    <location>
        <begin position="148"/>
        <end position="157"/>
    </location>
</feature>
<gene>
    <name evidence="2" type="ORF">AVDCRST_MAG68-874</name>
</gene>
<feature type="compositionally biased region" description="Basic residues" evidence="1">
    <location>
        <begin position="101"/>
        <end position="115"/>
    </location>
</feature>
<feature type="compositionally biased region" description="Basic residues" evidence="1">
    <location>
        <begin position="265"/>
        <end position="286"/>
    </location>
</feature>
<feature type="compositionally biased region" description="Basic residues" evidence="1">
    <location>
        <begin position="221"/>
        <end position="236"/>
    </location>
</feature>
<feature type="compositionally biased region" description="Basic residues" evidence="1">
    <location>
        <begin position="174"/>
        <end position="190"/>
    </location>
</feature>
<feature type="compositionally biased region" description="Basic and acidic residues" evidence="1">
    <location>
        <begin position="251"/>
        <end position="262"/>
    </location>
</feature>
<accession>A0A6J4KED2</accession>
<dbReference type="GO" id="GO:0008783">
    <property type="term" value="F:agmatinase activity"/>
    <property type="evidence" value="ECO:0007669"/>
    <property type="project" value="UniProtKB-EC"/>
</dbReference>
<organism evidence="2">
    <name type="scientific">uncultured Gemmatimonadota bacterium</name>
    <dbReference type="NCBI Taxonomy" id="203437"/>
    <lineage>
        <taxon>Bacteria</taxon>
        <taxon>Pseudomonadati</taxon>
        <taxon>Gemmatimonadota</taxon>
        <taxon>environmental samples</taxon>
    </lineage>
</organism>
<feature type="region of interest" description="Disordered" evidence="1">
    <location>
        <begin position="65"/>
        <end position="308"/>
    </location>
</feature>
<sequence>GRPTSRHPEGALLGAPAQLPWPGGRGRRVGQGGRGDPPHSLRVHRFVPGRHQAGARRHHPGLALHRAVRPGAGRRAGARGGRLHPPRAAPELRGPRDGRARAARGVRHHPGSRRRPAGDRAGGRALHLQRAGAGQRGAPPGPPPFRSPVRRARRPAHGVRGLAVFARRRDGPLHRRRGPGAGGHSRHHLGRAGADARARPRHHHHLRRGDVGQRGVDRPRHAGAGRRCLHHLRRGLLRPLADARHRHPGARRHDLVPHHEAPPPRLHRKERRRRGCRGARPHRRQRGPGLRGRQARLQDDRLPQPQAL</sequence>
<protein>
    <submittedName>
        <fullName evidence="2">Agmatinase</fullName>
        <ecNumber evidence="2">3.5.3.11</ecNumber>
    </submittedName>
</protein>